<feature type="domain" description="Rho termination factor-like N-terminal" evidence="2">
    <location>
        <begin position="8"/>
        <end position="47"/>
    </location>
</feature>
<organism evidence="3 4">
    <name type="scientific">candidate division MSBL1 archaeon SCGC-AAA385D11</name>
    <dbReference type="NCBI Taxonomy" id="1698286"/>
    <lineage>
        <taxon>Archaea</taxon>
        <taxon>Methanobacteriati</taxon>
        <taxon>Methanobacteriota</taxon>
        <taxon>candidate division MSBL1</taxon>
    </lineage>
</organism>
<keyword evidence="1" id="KW-1133">Transmembrane helix</keyword>
<dbReference type="Proteomes" id="UP000070256">
    <property type="component" value="Unassembled WGS sequence"/>
</dbReference>
<dbReference type="AlphaFoldDB" id="A0A133VPJ8"/>
<reference evidence="3 4" key="1">
    <citation type="journal article" date="2016" name="Sci. Rep.">
        <title>Metabolic traits of an uncultured archaeal lineage -MSBL1- from brine pools of the Red Sea.</title>
        <authorList>
            <person name="Mwirichia R."/>
            <person name="Alam I."/>
            <person name="Rashid M."/>
            <person name="Vinu M."/>
            <person name="Ba-Alawi W."/>
            <person name="Anthony Kamau A."/>
            <person name="Kamanda Ngugi D."/>
            <person name="Goker M."/>
            <person name="Klenk H.P."/>
            <person name="Bajic V."/>
            <person name="Stingl U."/>
        </authorList>
    </citation>
    <scope>NUCLEOTIDE SEQUENCE [LARGE SCALE GENOMIC DNA]</scope>
    <source>
        <strain evidence="3">SCGC-AAA385D11</strain>
    </source>
</reference>
<sequence length="105" mass="11866">MPTKKELLEKMTVKELKQMARNKDLSGYSTKNKSGLVEMIKDNYLKKEIKAWPKLEKETLKKVEEAPKKLTEPSKPAFTMDPAGIAMAVLIVAILLLYIYVSLPG</sequence>
<dbReference type="Pfam" id="PF07498">
    <property type="entry name" value="Rho_N"/>
    <property type="match status" value="1"/>
</dbReference>
<comment type="caution">
    <text evidence="3">The sequence shown here is derived from an EMBL/GenBank/DDBJ whole genome shotgun (WGS) entry which is preliminary data.</text>
</comment>
<accession>A0A133VPJ8</accession>
<protein>
    <recommendedName>
        <fullName evidence="2">Rho termination factor-like N-terminal domain-containing protein</fullName>
    </recommendedName>
</protein>
<evidence type="ECO:0000259" key="2">
    <source>
        <dbReference type="Pfam" id="PF07498"/>
    </source>
</evidence>
<evidence type="ECO:0000313" key="4">
    <source>
        <dbReference type="Proteomes" id="UP000070256"/>
    </source>
</evidence>
<gene>
    <name evidence="3" type="ORF">AKJ58_00005</name>
</gene>
<keyword evidence="4" id="KW-1185">Reference proteome</keyword>
<evidence type="ECO:0000313" key="3">
    <source>
        <dbReference type="EMBL" id="KXB08375.1"/>
    </source>
</evidence>
<dbReference type="EMBL" id="LHYK01000001">
    <property type="protein sequence ID" value="KXB08375.1"/>
    <property type="molecule type" value="Genomic_DNA"/>
</dbReference>
<dbReference type="InterPro" id="IPR011112">
    <property type="entry name" value="Rho-like_N"/>
</dbReference>
<evidence type="ECO:0000256" key="1">
    <source>
        <dbReference type="SAM" id="Phobius"/>
    </source>
</evidence>
<name>A0A133VPJ8_9EURY</name>
<feature type="transmembrane region" description="Helical" evidence="1">
    <location>
        <begin position="83"/>
        <end position="101"/>
    </location>
</feature>
<dbReference type="GO" id="GO:0006353">
    <property type="term" value="P:DNA-templated transcription termination"/>
    <property type="evidence" value="ECO:0007669"/>
    <property type="project" value="InterPro"/>
</dbReference>
<keyword evidence="1" id="KW-0812">Transmembrane</keyword>
<keyword evidence="1" id="KW-0472">Membrane</keyword>
<proteinExistence type="predicted"/>